<keyword evidence="2" id="KW-1185">Reference proteome</keyword>
<reference evidence="1" key="1">
    <citation type="submission" date="2021-03" db="EMBL/GenBank/DDBJ databases">
        <authorList>
            <consortium name="DOE Joint Genome Institute"/>
            <person name="Ahrendt S."/>
            <person name="Looney B.P."/>
            <person name="Miyauchi S."/>
            <person name="Morin E."/>
            <person name="Drula E."/>
            <person name="Courty P.E."/>
            <person name="Chicoki N."/>
            <person name="Fauchery L."/>
            <person name="Kohler A."/>
            <person name="Kuo A."/>
            <person name="Labutti K."/>
            <person name="Pangilinan J."/>
            <person name="Lipzen A."/>
            <person name="Riley R."/>
            <person name="Andreopoulos W."/>
            <person name="He G."/>
            <person name="Johnson J."/>
            <person name="Barry K.W."/>
            <person name="Grigoriev I.V."/>
            <person name="Nagy L."/>
            <person name="Hibbett D."/>
            <person name="Henrissat B."/>
            <person name="Matheny P.B."/>
            <person name="Labbe J."/>
            <person name="Martin F."/>
        </authorList>
    </citation>
    <scope>NUCLEOTIDE SEQUENCE</scope>
    <source>
        <strain evidence="1">HHB10654</strain>
    </source>
</reference>
<evidence type="ECO:0000313" key="2">
    <source>
        <dbReference type="Proteomes" id="UP000814140"/>
    </source>
</evidence>
<protein>
    <submittedName>
        <fullName evidence="1">Uncharacterized protein</fullName>
    </submittedName>
</protein>
<name>A0ACB8SRT2_9AGAM</name>
<dbReference type="Proteomes" id="UP000814140">
    <property type="component" value="Unassembled WGS sequence"/>
</dbReference>
<proteinExistence type="predicted"/>
<dbReference type="EMBL" id="MU277235">
    <property type="protein sequence ID" value="KAI0058486.1"/>
    <property type="molecule type" value="Genomic_DNA"/>
</dbReference>
<sequence length="350" mass="38491">MPGSKKRKISGLKVAESDSDPTPTDTLTDQIDNLIAALELRVLSLSFAAANEEAMGRLNIVEKGRLILRGGADLRQPTVASLSVGSDKFWSNDHFFQHLSFLLNTVAGENEASARMVIDTFFFRSAAMLSSPQVVVMMLENPVTAVHPTLSLNDTISGIIDYTVIVAKPSDAVNFLLSSPKMTAKYSDRTIAFFAVEAKGNQNPLEDYLPRVLLQLVACAKYLKKSHIHGTLTNSFMWYFIAMELDADGNCAKHWKPQPVKWDVHDDGKPLERHVDDLTENTHPTYHPALIVGILLSWIPESLTVFNDVSGLSGALGEMCDDAIGYQRMEGIRLGLVNCSAVRRGNRAVC</sequence>
<reference evidence="1" key="2">
    <citation type="journal article" date="2022" name="New Phytol.">
        <title>Evolutionary transition to the ectomycorrhizal habit in the genomes of a hyperdiverse lineage of mushroom-forming fungi.</title>
        <authorList>
            <person name="Looney B."/>
            <person name="Miyauchi S."/>
            <person name="Morin E."/>
            <person name="Drula E."/>
            <person name="Courty P.E."/>
            <person name="Kohler A."/>
            <person name="Kuo A."/>
            <person name="LaButti K."/>
            <person name="Pangilinan J."/>
            <person name="Lipzen A."/>
            <person name="Riley R."/>
            <person name="Andreopoulos W."/>
            <person name="He G."/>
            <person name="Johnson J."/>
            <person name="Nolan M."/>
            <person name="Tritt A."/>
            <person name="Barry K.W."/>
            <person name="Grigoriev I.V."/>
            <person name="Nagy L.G."/>
            <person name="Hibbett D."/>
            <person name="Henrissat B."/>
            <person name="Matheny P.B."/>
            <person name="Labbe J."/>
            <person name="Martin F.M."/>
        </authorList>
    </citation>
    <scope>NUCLEOTIDE SEQUENCE</scope>
    <source>
        <strain evidence="1">HHB10654</strain>
    </source>
</reference>
<organism evidence="1 2">
    <name type="scientific">Artomyces pyxidatus</name>
    <dbReference type="NCBI Taxonomy" id="48021"/>
    <lineage>
        <taxon>Eukaryota</taxon>
        <taxon>Fungi</taxon>
        <taxon>Dikarya</taxon>
        <taxon>Basidiomycota</taxon>
        <taxon>Agaricomycotina</taxon>
        <taxon>Agaricomycetes</taxon>
        <taxon>Russulales</taxon>
        <taxon>Auriscalpiaceae</taxon>
        <taxon>Artomyces</taxon>
    </lineage>
</organism>
<gene>
    <name evidence="1" type="ORF">BV25DRAFT_1919362</name>
</gene>
<comment type="caution">
    <text evidence="1">The sequence shown here is derived from an EMBL/GenBank/DDBJ whole genome shotgun (WGS) entry which is preliminary data.</text>
</comment>
<accession>A0ACB8SRT2</accession>
<evidence type="ECO:0000313" key="1">
    <source>
        <dbReference type="EMBL" id="KAI0058486.1"/>
    </source>
</evidence>